<dbReference type="Pfam" id="PF07584">
    <property type="entry name" value="BatA"/>
    <property type="match status" value="1"/>
</dbReference>
<dbReference type="Gene3D" id="3.40.50.880">
    <property type="match status" value="1"/>
</dbReference>
<dbReference type="KEGG" id="ncb:C0V82_10520"/>
<proteinExistence type="predicted"/>
<dbReference type="Pfam" id="PF13709">
    <property type="entry name" value="DUF4159"/>
    <property type="match status" value="1"/>
</dbReference>
<dbReference type="EMBL" id="CP025611">
    <property type="protein sequence ID" value="AUN30622.1"/>
    <property type="molecule type" value="Genomic_DNA"/>
</dbReference>
<sequence length="912" mass="95910">MLNLGPIAFAAPWLLLGLVALPLLYWLLKVTPPNPRTISFPAIRLLADLVHREETPNRTPLWILILRMVLAALVILALSRPLLNPAATLPGGGPLLLVVDNGWAAARDWPARLSAMDNLIDQADRQGRTVTLLATAPSPNGDAPALAGPMPASAAKRVAQTMTPHPWPVDRAGAVQTLRQAFKPQGSPYIVWLSDGVVTASPAGIADPAAADLVTHLRRLGALEVRGDGQERPALLIRQPVLDGANLRVPVERSETSLPLPITLRAQGADGRLLGAATATLPAGEGRVEVPLDLPTELRNELASLRLEGQDSAGAVLLTDERWRRRPVGLVSGRAAGEQPLLSDLYYLERALSPYAELRKGEIGELLDRTLSVLILADVGSLTDAEMARLQSWIEGGGVLLRFAGPRLAQNADAMVPVPLRAGGRALGGALSWDNPAGLSPFADDSPFHGLTVPADVTVKRQVLAEPGIDLASRTWARLADGTPLVTAERRGRGALVLVHTSAGPDWSNLALSGLYVDMLRRVVALSAGVEGGEASGMLAPRAILDGFGRLADPTGTTFPLAAADLGGPVSPRHPPGYYGPAESPRALNLSPAIPAMTTPDALLAGVPKGLYAAGGETELKPTLLTMALILGLIDLLIALSLRGLLPRLPGLGRGAAVGLALLLAGGLALGDARADDARAIEATAQNWLAYVRTGDGAVDGVSKAGLEGLGRVLADRTAVEVAGAMPVDLDNDELSFFPLIYWPVTEGQTSLSEAARNRLNAYMRQGGMVLIDTRTPSAAGDGPGGPGLEALLRGLDIPPLAPVGPEHVLTKAFYLLGEFPGRYAGGELWAEAREDNASNDGVSAVLIGSNDWAAAWAMDERGRPLYPVVPGPERQREIAYRVGINMVMYALTGNYKADQVHVPAILERLGQ</sequence>
<dbReference type="AlphaFoldDB" id="A0A2K9NC92"/>
<dbReference type="RefSeq" id="WP_102112301.1">
    <property type="nucleotide sequence ID" value="NZ_BMGN01000002.1"/>
</dbReference>
<dbReference type="CDD" id="cd03143">
    <property type="entry name" value="A4_beta-galactosidase_middle_domain"/>
    <property type="match status" value="1"/>
</dbReference>
<evidence type="ECO:0000313" key="1">
    <source>
        <dbReference type="EMBL" id="AUN30622.1"/>
    </source>
</evidence>
<organism evidence="1 2">
    <name type="scientific">Niveispirillum cyanobacteriorum</name>
    <dbReference type="NCBI Taxonomy" id="1612173"/>
    <lineage>
        <taxon>Bacteria</taxon>
        <taxon>Pseudomonadati</taxon>
        <taxon>Pseudomonadota</taxon>
        <taxon>Alphaproteobacteria</taxon>
        <taxon>Rhodospirillales</taxon>
        <taxon>Azospirillaceae</taxon>
        <taxon>Niveispirillum</taxon>
    </lineage>
</organism>
<dbReference type="InterPro" id="IPR025297">
    <property type="entry name" value="DUF4159"/>
</dbReference>
<dbReference type="Proteomes" id="UP000234752">
    <property type="component" value="Chromosome eg_1"/>
</dbReference>
<dbReference type="InterPro" id="IPR011933">
    <property type="entry name" value="Double_TM_dom"/>
</dbReference>
<dbReference type="InterPro" id="IPR029062">
    <property type="entry name" value="Class_I_gatase-like"/>
</dbReference>
<keyword evidence="2" id="KW-1185">Reference proteome</keyword>
<dbReference type="OrthoDB" id="9773014at2"/>
<dbReference type="PANTHER" id="PTHR37464">
    <property type="entry name" value="BLL2463 PROTEIN"/>
    <property type="match status" value="1"/>
</dbReference>
<dbReference type="PANTHER" id="PTHR37464:SF1">
    <property type="entry name" value="BLL2463 PROTEIN"/>
    <property type="match status" value="1"/>
</dbReference>
<protein>
    <submittedName>
        <fullName evidence="1">Uncharacterized protein</fullName>
    </submittedName>
</protein>
<dbReference type="NCBIfam" id="TIGR02226">
    <property type="entry name" value="two_anch"/>
    <property type="match status" value="1"/>
</dbReference>
<accession>A0A2K9NC92</accession>
<name>A0A2K9NC92_9PROT</name>
<dbReference type="Gene3D" id="3.40.50.12140">
    <property type="entry name" value="Domain of unknown function DUF4159"/>
    <property type="match status" value="1"/>
</dbReference>
<gene>
    <name evidence="1" type="ORF">C0V82_10520</name>
</gene>
<evidence type="ECO:0000313" key="2">
    <source>
        <dbReference type="Proteomes" id="UP000234752"/>
    </source>
</evidence>
<dbReference type="InterPro" id="IPR024163">
    <property type="entry name" value="Aerotolerance_reg_N"/>
</dbReference>
<dbReference type="SUPFAM" id="SSF52317">
    <property type="entry name" value="Class I glutamine amidotransferase-like"/>
    <property type="match status" value="1"/>
</dbReference>
<reference evidence="1 2" key="1">
    <citation type="submission" date="2017-12" db="EMBL/GenBank/DDBJ databases">
        <title>Genomes of bacteria within cyanobacterial aggregates.</title>
        <authorList>
            <person name="Cai H."/>
        </authorList>
    </citation>
    <scope>NUCLEOTIDE SEQUENCE [LARGE SCALE GENOMIC DNA]</scope>
    <source>
        <strain evidence="1 2">TH16</strain>
    </source>
</reference>